<evidence type="ECO:0000313" key="1">
    <source>
        <dbReference type="EMBL" id="BAU56049.1"/>
    </source>
</evidence>
<dbReference type="PANTHER" id="PTHR40111:SF1">
    <property type="entry name" value="CEPHALOSPORIN-C DEACETYLASE"/>
    <property type="match status" value="1"/>
</dbReference>
<dbReference type="OrthoDB" id="3668964at2"/>
<dbReference type="AlphaFoldDB" id="A0A0X8X9X6"/>
<proteinExistence type="predicted"/>
<dbReference type="InterPro" id="IPR039069">
    <property type="entry name" value="CE7"/>
</dbReference>
<dbReference type="Gene3D" id="3.40.50.1820">
    <property type="entry name" value="alpha/beta hydrolase"/>
    <property type="match status" value="1"/>
</dbReference>
<name>A0A0X8X9X6_9SPHI</name>
<reference evidence="1 2" key="1">
    <citation type="submission" date="2015-12" db="EMBL/GenBank/DDBJ databases">
        <title>Genome sequence of Mucilaginibacter gotjawali.</title>
        <authorList>
            <person name="Lee J.S."/>
            <person name="Lee K.C."/>
            <person name="Kim K.K."/>
            <person name="Lee B.W."/>
        </authorList>
    </citation>
    <scope>NUCLEOTIDE SEQUENCE [LARGE SCALE GENOMIC DNA]</scope>
    <source>
        <strain evidence="1 2">SA3-7</strain>
    </source>
</reference>
<dbReference type="Pfam" id="PF05448">
    <property type="entry name" value="AXE1"/>
    <property type="match status" value="1"/>
</dbReference>
<dbReference type="KEGG" id="mgot:MgSA37_04241"/>
<dbReference type="SUPFAM" id="SSF53474">
    <property type="entry name" value="alpha/beta-Hydrolases"/>
    <property type="match status" value="1"/>
</dbReference>
<accession>A0A0X8X9X6</accession>
<dbReference type="GO" id="GO:0005976">
    <property type="term" value="P:polysaccharide metabolic process"/>
    <property type="evidence" value="ECO:0007669"/>
    <property type="project" value="TreeGrafter"/>
</dbReference>
<gene>
    <name evidence="1" type="primary">axe7A_1</name>
    <name evidence="1" type="ORF">MgSA37_04241</name>
</gene>
<dbReference type="GO" id="GO:0047739">
    <property type="term" value="F:cephalosporin-C deacetylase activity"/>
    <property type="evidence" value="ECO:0007669"/>
    <property type="project" value="UniProtKB-EC"/>
</dbReference>
<organism evidence="1 2">
    <name type="scientific">Mucilaginibacter gotjawali</name>
    <dbReference type="NCBI Taxonomy" id="1550579"/>
    <lineage>
        <taxon>Bacteria</taxon>
        <taxon>Pseudomonadati</taxon>
        <taxon>Bacteroidota</taxon>
        <taxon>Sphingobacteriia</taxon>
        <taxon>Sphingobacteriales</taxon>
        <taxon>Sphingobacteriaceae</taxon>
        <taxon>Mucilaginibacter</taxon>
    </lineage>
</organism>
<sequence length="453" mass="52113">MMKRICCLFFLVAGILIAGASRAGAFQQQQQEFPEPPQTQETGDIVLKPTPKSDNGIFKKNEEIVYRLKITNNTNSYKQGKISYLLTTDEGKKVRLDSVHLSIRGNSSKEILVKMLPKPTGFYRINFMVNTPDYDDTVRKVFGVNPQEIRSQLHKPTDFEAFWKQSRVQLEKVAPRYRVLERGDLSTDRKKVYSVEMHSFDDLVIRGWLVIPRDGKKFPVHYRVPGYVVSLNPNMDSDDFIAFDINVRGNGNSKDVINIGTDNYCLVNVENKDKYIYRGVYMDCIRGLDFLCTHENLGIDTSKIFVEGGSQGGALALITAALDKRVKLLTMQVPLYADMHDNMNISATYDKQVFPFKVFRRYNDIHPGFNWDKFFGTFDYYDPQNFAPMVKCPVLMGIGLLDQFCPPRCSMALFNHISSASKEYVCVPNSTHEVNMEYFMFQNVWLREKFRIP</sequence>
<dbReference type="Proteomes" id="UP000218263">
    <property type="component" value="Chromosome"/>
</dbReference>
<dbReference type="InterPro" id="IPR029058">
    <property type="entry name" value="AB_hydrolase_fold"/>
</dbReference>
<keyword evidence="1" id="KW-0378">Hydrolase</keyword>
<dbReference type="PANTHER" id="PTHR40111">
    <property type="entry name" value="CEPHALOSPORIN-C DEACETYLASE"/>
    <property type="match status" value="1"/>
</dbReference>
<dbReference type="EC" id="3.1.1.-" evidence="1"/>
<dbReference type="RefSeq" id="WP_096354622.1">
    <property type="nucleotide sequence ID" value="NZ_AP017313.1"/>
</dbReference>
<evidence type="ECO:0000313" key="2">
    <source>
        <dbReference type="Proteomes" id="UP000218263"/>
    </source>
</evidence>
<protein>
    <submittedName>
        <fullName evidence="1">Acetyl esterase Axe7A</fullName>
        <ecNumber evidence="1">3.1.1.-</ecNumber>
    </submittedName>
</protein>
<keyword evidence="2" id="KW-1185">Reference proteome</keyword>
<dbReference type="EMBL" id="AP017313">
    <property type="protein sequence ID" value="BAU56049.1"/>
    <property type="molecule type" value="Genomic_DNA"/>
</dbReference>
<dbReference type="InterPro" id="IPR008391">
    <property type="entry name" value="AXE1_dom"/>
</dbReference>